<sequence length="181" mass="18479">MTILGAILAGGEARRFGSDKGMALLEGCTLIEHAAAILRSKCDDVVVCGRAAAPDSLTTIADRPAPGLGPLGGLCGALHHAAGNGFDAVLTIGCDTPAMPPALLDLLLAARGPCYVRQMPIVGWWPVALAELLAAHLVRDGDRSVRGWGALVGAAAIDAPGDIPNINRPDDLARLIAARAP</sequence>
<dbReference type="InterPro" id="IPR025877">
    <property type="entry name" value="MobA-like_NTP_Trfase"/>
</dbReference>
<comment type="subcellular location">
    <subcellularLocation>
        <location evidence="8">Cytoplasm</location>
    </subcellularLocation>
</comment>
<evidence type="ECO:0000256" key="1">
    <source>
        <dbReference type="ARBA" id="ARBA00022490"/>
    </source>
</evidence>
<dbReference type="EC" id="2.7.7.77" evidence="8"/>
<comment type="function">
    <text evidence="8">Transfers a GMP moiety from GTP to Mo-molybdopterin (Mo-MPT) cofactor (Moco or molybdenum cofactor) to form Mo-molybdopterin guanine dinucleotide (Mo-MGD) cofactor.</text>
</comment>
<feature type="binding site" evidence="8">
    <location>
        <position position="20"/>
    </location>
    <ligand>
        <name>GTP</name>
        <dbReference type="ChEBI" id="CHEBI:37565"/>
    </ligand>
</feature>
<comment type="domain">
    <text evidence="8">The N-terminal domain determines nucleotide recognition and specific binding, while the C-terminal domain determines the specific binding to the target protein.</text>
</comment>
<evidence type="ECO:0000313" key="10">
    <source>
        <dbReference type="EMBL" id="MFC3579451.1"/>
    </source>
</evidence>
<evidence type="ECO:0000256" key="7">
    <source>
        <dbReference type="ARBA" id="ARBA00023150"/>
    </source>
</evidence>
<dbReference type="Proteomes" id="UP001595713">
    <property type="component" value="Unassembled WGS sequence"/>
</dbReference>
<keyword evidence="2 8" id="KW-0808">Transferase</keyword>
<evidence type="ECO:0000256" key="4">
    <source>
        <dbReference type="ARBA" id="ARBA00022741"/>
    </source>
</evidence>
<evidence type="ECO:0000259" key="9">
    <source>
        <dbReference type="Pfam" id="PF12804"/>
    </source>
</evidence>
<keyword evidence="5 8" id="KW-0460">Magnesium</keyword>
<comment type="catalytic activity">
    <reaction evidence="8">
        <text>Mo-molybdopterin + GTP + H(+) = Mo-molybdopterin guanine dinucleotide + diphosphate</text>
        <dbReference type="Rhea" id="RHEA:34243"/>
        <dbReference type="ChEBI" id="CHEBI:15378"/>
        <dbReference type="ChEBI" id="CHEBI:33019"/>
        <dbReference type="ChEBI" id="CHEBI:37565"/>
        <dbReference type="ChEBI" id="CHEBI:71302"/>
        <dbReference type="ChEBI" id="CHEBI:71310"/>
        <dbReference type="EC" id="2.7.7.77"/>
    </reaction>
</comment>
<keyword evidence="10" id="KW-0548">Nucleotidyltransferase</keyword>
<evidence type="ECO:0000256" key="3">
    <source>
        <dbReference type="ARBA" id="ARBA00022723"/>
    </source>
</evidence>
<comment type="caution">
    <text evidence="8">Lacks conserved residue(s) required for the propagation of feature annotation.</text>
</comment>
<dbReference type="SUPFAM" id="SSF53448">
    <property type="entry name" value="Nucleotide-diphospho-sugar transferases"/>
    <property type="match status" value="1"/>
</dbReference>
<feature type="binding site" evidence="8">
    <location>
        <position position="95"/>
    </location>
    <ligand>
        <name>GTP</name>
        <dbReference type="ChEBI" id="CHEBI:37565"/>
    </ligand>
</feature>
<dbReference type="InterPro" id="IPR013482">
    <property type="entry name" value="Molybde_CF_guanTrfase"/>
</dbReference>
<evidence type="ECO:0000256" key="8">
    <source>
        <dbReference type="HAMAP-Rule" id="MF_00316"/>
    </source>
</evidence>
<dbReference type="Gene3D" id="3.90.550.10">
    <property type="entry name" value="Spore Coat Polysaccharide Biosynthesis Protein SpsA, Chain A"/>
    <property type="match status" value="1"/>
</dbReference>
<dbReference type="EMBL" id="JBHRXP010000002">
    <property type="protein sequence ID" value="MFC3579451.1"/>
    <property type="molecule type" value="Genomic_DNA"/>
</dbReference>
<feature type="binding site" evidence="8">
    <location>
        <position position="95"/>
    </location>
    <ligand>
        <name>Mg(2+)</name>
        <dbReference type="ChEBI" id="CHEBI:18420"/>
    </ligand>
</feature>
<comment type="cofactor">
    <cofactor evidence="8">
        <name>Mg(2+)</name>
        <dbReference type="ChEBI" id="CHEBI:18420"/>
    </cofactor>
</comment>
<keyword evidence="11" id="KW-1185">Reference proteome</keyword>
<comment type="caution">
    <text evidence="10">The sequence shown here is derived from an EMBL/GenBank/DDBJ whole genome shotgun (WGS) entry which is preliminary data.</text>
</comment>
<proteinExistence type="inferred from homology"/>
<keyword evidence="1 8" id="KW-0963">Cytoplasm</keyword>
<evidence type="ECO:0000256" key="6">
    <source>
        <dbReference type="ARBA" id="ARBA00023134"/>
    </source>
</evidence>
<evidence type="ECO:0000256" key="5">
    <source>
        <dbReference type="ARBA" id="ARBA00022842"/>
    </source>
</evidence>
<protein>
    <recommendedName>
        <fullName evidence="8">Molybdenum cofactor guanylyltransferase</fullName>
        <shortName evidence="8">MoCo guanylyltransferase</shortName>
        <ecNumber evidence="8">2.7.7.77</ecNumber>
    </recommendedName>
    <alternativeName>
        <fullName evidence="8">GTP:molybdopterin guanylyltransferase</fullName>
    </alternativeName>
    <alternativeName>
        <fullName evidence="8">Mo-MPT guanylyltransferase</fullName>
    </alternativeName>
    <alternativeName>
        <fullName evidence="8">Molybdopterin guanylyltransferase</fullName>
    </alternativeName>
    <alternativeName>
        <fullName evidence="8">Molybdopterin-guanine dinucleotide synthase</fullName>
        <shortName evidence="8">MGD synthase</shortName>
    </alternativeName>
</protein>
<dbReference type="RefSeq" id="WP_261295582.1">
    <property type="nucleotide sequence ID" value="NZ_JANQBK010000017.1"/>
</dbReference>
<feature type="domain" description="MobA-like NTP transferase" evidence="9">
    <location>
        <begin position="5"/>
        <end position="142"/>
    </location>
</feature>
<dbReference type="HAMAP" id="MF_00316">
    <property type="entry name" value="MobA"/>
    <property type="match status" value="1"/>
</dbReference>
<dbReference type="InterPro" id="IPR029044">
    <property type="entry name" value="Nucleotide-diphossugar_trans"/>
</dbReference>
<feature type="binding site" evidence="8">
    <location>
        <position position="62"/>
    </location>
    <ligand>
        <name>GTP</name>
        <dbReference type="ChEBI" id="CHEBI:37565"/>
    </ligand>
</feature>
<keyword evidence="3 8" id="KW-0479">Metal-binding</keyword>
<dbReference type="PANTHER" id="PTHR19136">
    <property type="entry name" value="MOLYBDENUM COFACTOR GUANYLYLTRANSFERASE"/>
    <property type="match status" value="1"/>
</dbReference>
<reference evidence="11" key="1">
    <citation type="journal article" date="2019" name="Int. J. Syst. Evol. Microbiol.">
        <title>The Global Catalogue of Microorganisms (GCM) 10K type strain sequencing project: providing services to taxonomists for standard genome sequencing and annotation.</title>
        <authorList>
            <consortium name="The Broad Institute Genomics Platform"/>
            <consortium name="The Broad Institute Genome Sequencing Center for Infectious Disease"/>
            <person name="Wu L."/>
            <person name="Ma J."/>
        </authorList>
    </citation>
    <scope>NUCLEOTIDE SEQUENCE [LARGE SCALE GENOMIC DNA]</scope>
    <source>
        <strain evidence="11">KCTC 42739</strain>
    </source>
</reference>
<accession>A0ABV7SRN7</accession>
<evidence type="ECO:0000256" key="2">
    <source>
        <dbReference type="ARBA" id="ARBA00022679"/>
    </source>
</evidence>
<keyword evidence="7 8" id="KW-0501">Molybdenum cofactor biosynthesis</keyword>
<dbReference type="GO" id="GO:0016779">
    <property type="term" value="F:nucleotidyltransferase activity"/>
    <property type="evidence" value="ECO:0007669"/>
    <property type="project" value="UniProtKB-KW"/>
</dbReference>
<keyword evidence="4 8" id="KW-0547">Nucleotide-binding</keyword>
<organism evidence="10 11">
    <name type="scientific">Sphingomonas hylomeconis</name>
    <dbReference type="NCBI Taxonomy" id="1395958"/>
    <lineage>
        <taxon>Bacteria</taxon>
        <taxon>Pseudomonadati</taxon>
        <taxon>Pseudomonadota</taxon>
        <taxon>Alphaproteobacteria</taxon>
        <taxon>Sphingomonadales</taxon>
        <taxon>Sphingomonadaceae</taxon>
        <taxon>Sphingomonas</taxon>
    </lineage>
</organism>
<comment type="similarity">
    <text evidence="8">Belongs to the MobA family.</text>
</comment>
<evidence type="ECO:0000313" key="11">
    <source>
        <dbReference type="Proteomes" id="UP001595713"/>
    </source>
</evidence>
<name>A0ABV7SRN7_9SPHN</name>
<keyword evidence="6 8" id="KW-0342">GTP-binding</keyword>
<gene>
    <name evidence="8" type="primary">mobA</name>
    <name evidence="10" type="ORF">ACFONA_04675</name>
</gene>
<comment type="subunit">
    <text evidence="8">Monomer.</text>
</comment>
<dbReference type="Pfam" id="PF12804">
    <property type="entry name" value="NTP_transf_3"/>
    <property type="match status" value="1"/>
</dbReference>
<dbReference type="PANTHER" id="PTHR19136:SF81">
    <property type="entry name" value="MOLYBDENUM COFACTOR GUANYLYLTRANSFERASE"/>
    <property type="match status" value="1"/>
</dbReference>
<feature type="binding site" evidence="8">
    <location>
        <begin position="8"/>
        <end position="10"/>
    </location>
    <ligand>
        <name>GTP</name>
        <dbReference type="ChEBI" id="CHEBI:37565"/>
    </ligand>
</feature>